<accession>A0A8R1DRR5</accession>
<dbReference type="SMART" id="SM00355">
    <property type="entry name" value="ZnF_C2H2"/>
    <property type="match status" value="3"/>
</dbReference>
<keyword evidence="5" id="KW-1185">Reference proteome</keyword>
<feature type="domain" description="C2H2-type" evidence="3">
    <location>
        <begin position="86"/>
        <end position="114"/>
    </location>
</feature>
<evidence type="ECO:0000313" key="5">
    <source>
        <dbReference type="Proteomes" id="UP000005237"/>
    </source>
</evidence>
<keyword evidence="1" id="KW-0862">Zinc</keyword>
<evidence type="ECO:0000259" key="3">
    <source>
        <dbReference type="PROSITE" id="PS50157"/>
    </source>
</evidence>
<protein>
    <recommendedName>
        <fullName evidence="3">C2H2-type domain-containing protein</fullName>
    </recommendedName>
</protein>
<proteinExistence type="predicted"/>
<dbReference type="AlphaFoldDB" id="A0A8R1DRR5"/>
<name>A0A8R1DRR5_CAEJA</name>
<evidence type="ECO:0000256" key="2">
    <source>
        <dbReference type="SAM" id="MobiDB-lite"/>
    </source>
</evidence>
<dbReference type="InterPro" id="IPR013087">
    <property type="entry name" value="Znf_C2H2_type"/>
</dbReference>
<dbReference type="Proteomes" id="UP000005237">
    <property type="component" value="Unassembled WGS sequence"/>
</dbReference>
<organism evidence="4 5">
    <name type="scientific">Caenorhabditis japonica</name>
    <dbReference type="NCBI Taxonomy" id="281687"/>
    <lineage>
        <taxon>Eukaryota</taxon>
        <taxon>Metazoa</taxon>
        <taxon>Ecdysozoa</taxon>
        <taxon>Nematoda</taxon>
        <taxon>Chromadorea</taxon>
        <taxon>Rhabditida</taxon>
        <taxon>Rhabditina</taxon>
        <taxon>Rhabditomorpha</taxon>
        <taxon>Rhabditoidea</taxon>
        <taxon>Rhabditidae</taxon>
        <taxon>Peloderinae</taxon>
        <taxon>Caenorhabditis</taxon>
    </lineage>
</organism>
<dbReference type="PROSITE" id="PS00028">
    <property type="entry name" value="ZINC_FINGER_C2H2_1"/>
    <property type="match status" value="1"/>
</dbReference>
<dbReference type="PROSITE" id="PS50157">
    <property type="entry name" value="ZINC_FINGER_C2H2_2"/>
    <property type="match status" value="2"/>
</dbReference>
<feature type="region of interest" description="Disordered" evidence="2">
    <location>
        <begin position="147"/>
        <end position="174"/>
    </location>
</feature>
<dbReference type="EnsemblMetazoa" id="CJA09784.1">
    <property type="protein sequence ID" value="CJA09784.1"/>
    <property type="gene ID" value="WBGene00128986"/>
</dbReference>
<feature type="compositionally biased region" description="Low complexity" evidence="2">
    <location>
        <begin position="150"/>
        <end position="165"/>
    </location>
</feature>
<dbReference type="GO" id="GO:0008270">
    <property type="term" value="F:zinc ion binding"/>
    <property type="evidence" value="ECO:0007669"/>
    <property type="project" value="UniProtKB-KW"/>
</dbReference>
<reference evidence="5" key="1">
    <citation type="submission" date="2010-08" db="EMBL/GenBank/DDBJ databases">
        <authorList>
            <consortium name="Caenorhabditis japonica Sequencing Consortium"/>
            <person name="Wilson R.K."/>
        </authorList>
    </citation>
    <scope>NUCLEOTIDE SEQUENCE [LARGE SCALE GENOMIC DNA]</scope>
    <source>
        <strain evidence="5">DF5081</strain>
    </source>
</reference>
<dbReference type="OMA" id="CAISTHA"/>
<evidence type="ECO:0000313" key="4">
    <source>
        <dbReference type="EnsemblMetazoa" id="CJA09784.1"/>
    </source>
</evidence>
<keyword evidence="1" id="KW-0863">Zinc-finger</keyword>
<feature type="domain" description="C2H2-type" evidence="3">
    <location>
        <begin position="26"/>
        <end position="54"/>
    </location>
</feature>
<sequence length="221" mass="24320">MNVSSPRNTYRKNPAELKRPDLQGSFICGSCGELFQHAPSLNRHRLEKHADEVTCLLCAKDERSGKLEKRETVRTHMLNFHSIKAYTCSCCNWSFPMKQLLTAHCKSMNETGKPGDVKPCAISTHAPGALSQQVLQGRPRKVAVRRNRNSLSASSSSSASSASSSSPPPPPSSLNELAAIQETVKVKHESPEVMSEKKRFEKRNHIAMIGDALARKAGIIE</sequence>
<reference evidence="4" key="2">
    <citation type="submission" date="2022-06" db="UniProtKB">
        <authorList>
            <consortium name="EnsemblMetazoa"/>
        </authorList>
    </citation>
    <scope>IDENTIFICATION</scope>
    <source>
        <strain evidence="4">DF5081</strain>
    </source>
</reference>
<keyword evidence="1" id="KW-0479">Metal-binding</keyword>
<evidence type="ECO:0000256" key="1">
    <source>
        <dbReference type="PROSITE-ProRule" id="PRU00042"/>
    </source>
</evidence>